<sequence length="43" mass="5125">MLDRKRYGVAEFYENANVLNMEEKLENPKFNYAVLGLYNIQIL</sequence>
<evidence type="ECO:0000313" key="2">
    <source>
        <dbReference type="EMBL" id="EIA10244.1"/>
    </source>
</evidence>
<dbReference type="Pfam" id="PF00483">
    <property type="entry name" value="NTP_transferase"/>
    <property type="match status" value="1"/>
</dbReference>
<dbReference type="PATRIC" id="fig|1086011.3.peg.331"/>
<proteinExistence type="predicted"/>
<gene>
    <name evidence="2" type="ORF">HJ01_00339</name>
</gene>
<evidence type="ECO:0000259" key="1">
    <source>
        <dbReference type="Pfam" id="PF00483"/>
    </source>
</evidence>
<accession>H7FMN2</accession>
<feature type="domain" description="Nucleotidyl transferase" evidence="1">
    <location>
        <begin position="4"/>
        <end position="38"/>
    </location>
</feature>
<keyword evidence="3" id="KW-1185">Reference proteome</keyword>
<dbReference type="STRING" id="1086011.HJ01_00339"/>
<protein>
    <recommendedName>
        <fullName evidence="1">Nucleotidyl transferase domain-containing protein</fullName>
    </recommendedName>
</protein>
<dbReference type="AlphaFoldDB" id="H7FMN2"/>
<dbReference type="Proteomes" id="UP000005566">
    <property type="component" value="Unassembled WGS sequence"/>
</dbReference>
<evidence type="ECO:0000313" key="3">
    <source>
        <dbReference type="Proteomes" id="UP000005566"/>
    </source>
</evidence>
<organism evidence="2 3">
    <name type="scientific">Flavobacterium frigoris (strain PS1)</name>
    <dbReference type="NCBI Taxonomy" id="1086011"/>
    <lineage>
        <taxon>Bacteria</taxon>
        <taxon>Pseudomonadati</taxon>
        <taxon>Bacteroidota</taxon>
        <taxon>Flavobacteriia</taxon>
        <taxon>Flavobacteriales</taxon>
        <taxon>Flavobacteriaceae</taxon>
        <taxon>Flavobacterium</taxon>
    </lineage>
</organism>
<dbReference type="EMBL" id="AHKF01000008">
    <property type="protein sequence ID" value="EIA10244.1"/>
    <property type="molecule type" value="Genomic_DNA"/>
</dbReference>
<dbReference type="InterPro" id="IPR005835">
    <property type="entry name" value="NTP_transferase_dom"/>
</dbReference>
<comment type="caution">
    <text evidence="2">The sequence shown here is derived from an EMBL/GenBank/DDBJ whole genome shotgun (WGS) entry which is preliminary data.</text>
</comment>
<reference evidence="2 3" key="1">
    <citation type="journal article" date="2014" name="Acta Crystallogr. D">
        <title>Structure-based characterization and antifreeze properties of a hyperactive ice-binding protein from the Antarctic bacterium Flavobacterium frigoris PS1.</title>
        <authorList>
            <person name="Do H."/>
            <person name="Kim S.J."/>
            <person name="Kim H.J."/>
            <person name="Lee J.H."/>
        </authorList>
    </citation>
    <scope>NUCLEOTIDE SEQUENCE [LARGE SCALE GENOMIC DNA]</scope>
    <source>
        <strain evidence="2 3">PS1</strain>
    </source>
</reference>
<name>H7FMN2_FLAFP</name>